<evidence type="ECO:0008006" key="4">
    <source>
        <dbReference type="Google" id="ProtNLM"/>
    </source>
</evidence>
<accession>M4BBW9</accession>
<protein>
    <recommendedName>
        <fullName evidence="4">RxLR effector candidate protein</fullName>
    </recommendedName>
</protein>
<reference evidence="2" key="2">
    <citation type="submission" date="2015-06" db="UniProtKB">
        <authorList>
            <consortium name="EnsemblProtists"/>
        </authorList>
    </citation>
    <scope>IDENTIFICATION</scope>
    <source>
        <strain evidence="2">Emoy2</strain>
    </source>
</reference>
<dbReference type="AlphaFoldDB" id="M4BBW9"/>
<dbReference type="HOGENOM" id="CLU_096991_0_0_1"/>
<evidence type="ECO:0000313" key="3">
    <source>
        <dbReference type="Proteomes" id="UP000011713"/>
    </source>
</evidence>
<keyword evidence="3" id="KW-1185">Reference proteome</keyword>
<proteinExistence type="predicted"/>
<dbReference type="EnsemblProtists" id="HpaT803784">
    <property type="protein sequence ID" value="HpaP803784"/>
    <property type="gene ID" value="HpaG803784"/>
</dbReference>
<dbReference type="VEuPathDB" id="FungiDB:HpaG803784"/>
<reference evidence="3" key="1">
    <citation type="journal article" date="2010" name="Science">
        <title>Signatures of adaptation to obligate biotrophy in the Hyaloperonospora arabidopsidis genome.</title>
        <authorList>
            <person name="Baxter L."/>
            <person name="Tripathy S."/>
            <person name="Ishaque N."/>
            <person name="Boot N."/>
            <person name="Cabral A."/>
            <person name="Kemen E."/>
            <person name="Thines M."/>
            <person name="Ah-Fong A."/>
            <person name="Anderson R."/>
            <person name="Badejoko W."/>
            <person name="Bittner-Eddy P."/>
            <person name="Boore J.L."/>
            <person name="Chibucos M.C."/>
            <person name="Coates M."/>
            <person name="Dehal P."/>
            <person name="Delehaunty K."/>
            <person name="Dong S."/>
            <person name="Downton P."/>
            <person name="Dumas B."/>
            <person name="Fabro G."/>
            <person name="Fronick C."/>
            <person name="Fuerstenberg S.I."/>
            <person name="Fulton L."/>
            <person name="Gaulin E."/>
            <person name="Govers F."/>
            <person name="Hughes L."/>
            <person name="Humphray S."/>
            <person name="Jiang R.H."/>
            <person name="Judelson H."/>
            <person name="Kamoun S."/>
            <person name="Kyung K."/>
            <person name="Meijer H."/>
            <person name="Minx P."/>
            <person name="Morris P."/>
            <person name="Nelson J."/>
            <person name="Phuntumart V."/>
            <person name="Qutob D."/>
            <person name="Rehmany A."/>
            <person name="Rougon-Cardoso A."/>
            <person name="Ryden P."/>
            <person name="Torto-Alalibo T."/>
            <person name="Studholme D."/>
            <person name="Wang Y."/>
            <person name="Win J."/>
            <person name="Wood J."/>
            <person name="Clifton S.W."/>
            <person name="Rogers J."/>
            <person name="Van den Ackerveken G."/>
            <person name="Jones J.D."/>
            <person name="McDowell J.M."/>
            <person name="Beynon J."/>
            <person name="Tyler B.M."/>
        </authorList>
    </citation>
    <scope>NUCLEOTIDE SEQUENCE [LARGE SCALE GENOMIC DNA]</scope>
    <source>
        <strain evidence="3">Emoy2</strain>
    </source>
</reference>
<name>M4BBW9_HYAAE</name>
<dbReference type="Proteomes" id="UP000011713">
    <property type="component" value="Unassembled WGS sequence"/>
</dbReference>
<feature type="region of interest" description="Disordered" evidence="1">
    <location>
        <begin position="35"/>
        <end position="69"/>
    </location>
</feature>
<feature type="compositionally biased region" description="Polar residues" evidence="1">
    <location>
        <begin position="37"/>
        <end position="46"/>
    </location>
</feature>
<sequence>MPPLGCSLPMFCEKSGTSSQGANLQSRFKCAERSFSDRPSSATGVSCHTARQGLRHPPSVESEAPNYPPEADSYVTGRGNSSDVLLHRGGSTCVPQGSIGHRAQPDLEHERNMRMTLVDIVNRFRSERENDRSDFAFAQLGNERKQRSLCDKLVEDSQDIFKLRGEISELQTRDESQHRDYKYLLEMLERKGFLHRKKPVLVVWPKTAWQFNRICVA</sequence>
<evidence type="ECO:0000313" key="2">
    <source>
        <dbReference type="EnsemblProtists" id="HpaP803784"/>
    </source>
</evidence>
<dbReference type="InParanoid" id="M4BBW9"/>
<dbReference type="EMBL" id="JH598116">
    <property type="status" value="NOT_ANNOTATED_CDS"/>
    <property type="molecule type" value="Genomic_DNA"/>
</dbReference>
<evidence type="ECO:0000256" key="1">
    <source>
        <dbReference type="SAM" id="MobiDB-lite"/>
    </source>
</evidence>
<organism evidence="2 3">
    <name type="scientific">Hyaloperonospora arabidopsidis (strain Emoy2)</name>
    <name type="common">Downy mildew agent</name>
    <name type="synonym">Peronospora arabidopsidis</name>
    <dbReference type="NCBI Taxonomy" id="559515"/>
    <lineage>
        <taxon>Eukaryota</taxon>
        <taxon>Sar</taxon>
        <taxon>Stramenopiles</taxon>
        <taxon>Oomycota</taxon>
        <taxon>Peronosporomycetes</taxon>
        <taxon>Peronosporales</taxon>
        <taxon>Peronosporaceae</taxon>
        <taxon>Hyaloperonospora</taxon>
    </lineage>
</organism>